<dbReference type="Proteomes" id="UP000279833">
    <property type="component" value="Unassembled WGS sequence"/>
</dbReference>
<protein>
    <submittedName>
        <fullName evidence="3">Dirigent protein</fullName>
    </submittedName>
</protein>
<dbReference type="AlphaFoldDB" id="A0A183KK69"/>
<evidence type="ECO:0000313" key="2">
    <source>
        <dbReference type="Proteomes" id="UP000279833"/>
    </source>
</evidence>
<reference evidence="1 2" key="2">
    <citation type="submission" date="2018-11" db="EMBL/GenBank/DDBJ databases">
        <authorList>
            <consortium name="Pathogen Informatics"/>
        </authorList>
    </citation>
    <scope>NUCLEOTIDE SEQUENCE [LARGE SCALE GENOMIC DNA]</scope>
    <source>
        <strain evidence="1">Dakar</strain>
        <strain evidence="2">Dakar, Senegal</strain>
    </source>
</reference>
<name>A0A183KK69_9TREM</name>
<dbReference type="EMBL" id="UZAK01037615">
    <property type="protein sequence ID" value="VDP59226.1"/>
    <property type="molecule type" value="Genomic_DNA"/>
</dbReference>
<proteinExistence type="predicted"/>
<evidence type="ECO:0000313" key="1">
    <source>
        <dbReference type="EMBL" id="VDP59226.1"/>
    </source>
</evidence>
<gene>
    <name evidence="1" type="ORF">SCUD_LOCUS15430</name>
</gene>
<reference evidence="3" key="1">
    <citation type="submission" date="2016-06" db="UniProtKB">
        <authorList>
            <consortium name="WormBaseParasite"/>
        </authorList>
    </citation>
    <scope>IDENTIFICATION</scope>
</reference>
<accession>A0A183KK69</accession>
<keyword evidence="2" id="KW-1185">Reference proteome</keyword>
<sequence length="73" mass="7869">MVVRGSQQKTLGPGSVMFGAHQQDVPVILRGLMLPDGFDAVSSGFTSRDFTTGLSGPRLTSCRIEIYSQLTDH</sequence>
<organism evidence="3">
    <name type="scientific">Schistosoma curassoni</name>
    <dbReference type="NCBI Taxonomy" id="6186"/>
    <lineage>
        <taxon>Eukaryota</taxon>
        <taxon>Metazoa</taxon>
        <taxon>Spiralia</taxon>
        <taxon>Lophotrochozoa</taxon>
        <taxon>Platyhelminthes</taxon>
        <taxon>Trematoda</taxon>
        <taxon>Digenea</taxon>
        <taxon>Strigeidida</taxon>
        <taxon>Schistosomatoidea</taxon>
        <taxon>Schistosomatidae</taxon>
        <taxon>Schistosoma</taxon>
    </lineage>
</organism>
<dbReference type="WBParaSite" id="SCUD_0001543301-mRNA-1">
    <property type="protein sequence ID" value="SCUD_0001543301-mRNA-1"/>
    <property type="gene ID" value="SCUD_0001543301"/>
</dbReference>
<evidence type="ECO:0000313" key="3">
    <source>
        <dbReference type="WBParaSite" id="SCUD_0001543301-mRNA-1"/>
    </source>
</evidence>